<feature type="chain" id="PRO_5019283259" description="Superoxide dismutase [Cu-Zn]" evidence="3">
    <location>
        <begin position="20"/>
        <end position="172"/>
    </location>
</feature>
<comment type="function">
    <text evidence="2">Destroys radicals which are normally produced within the cells and which are toxic to biological systems.</text>
</comment>
<dbReference type="PANTHER" id="PTHR10003">
    <property type="entry name" value="SUPEROXIDE DISMUTASE CU-ZN -RELATED"/>
    <property type="match status" value="1"/>
</dbReference>
<dbReference type="EC" id="1.15.1.1" evidence="2"/>
<organism evidence="5 6">
    <name type="scientific">Iodobacter ciconiae</name>
    <dbReference type="NCBI Taxonomy" id="2496266"/>
    <lineage>
        <taxon>Bacteria</taxon>
        <taxon>Pseudomonadati</taxon>
        <taxon>Pseudomonadota</taxon>
        <taxon>Betaproteobacteria</taxon>
        <taxon>Neisseriales</taxon>
        <taxon>Chitinibacteraceae</taxon>
        <taxon>Iodobacter</taxon>
    </lineage>
</organism>
<protein>
    <recommendedName>
        <fullName evidence="2">Superoxide dismutase [Cu-Zn]</fullName>
        <ecNumber evidence="2">1.15.1.1</ecNumber>
    </recommendedName>
</protein>
<dbReference type="InterPro" id="IPR001424">
    <property type="entry name" value="SOD_Cu_Zn_dom"/>
</dbReference>
<gene>
    <name evidence="5" type="ORF">EJO50_05395</name>
</gene>
<keyword evidence="3" id="KW-0732">Signal</keyword>
<dbReference type="RefSeq" id="WP_125972191.1">
    <property type="nucleotide sequence ID" value="NZ_CP034433.1"/>
</dbReference>
<keyword evidence="2" id="KW-0560">Oxidoreductase</keyword>
<dbReference type="EMBL" id="CP034433">
    <property type="protein sequence ID" value="AZN35963.1"/>
    <property type="molecule type" value="Genomic_DNA"/>
</dbReference>
<evidence type="ECO:0000313" key="6">
    <source>
        <dbReference type="Proteomes" id="UP000282438"/>
    </source>
</evidence>
<dbReference type="SUPFAM" id="SSF49329">
    <property type="entry name" value="Cu,Zn superoxide dismutase-like"/>
    <property type="match status" value="1"/>
</dbReference>
<evidence type="ECO:0000256" key="3">
    <source>
        <dbReference type="SAM" id="SignalP"/>
    </source>
</evidence>
<evidence type="ECO:0000256" key="1">
    <source>
        <dbReference type="ARBA" id="ARBA00010457"/>
    </source>
</evidence>
<keyword evidence="6" id="KW-1185">Reference proteome</keyword>
<dbReference type="InterPro" id="IPR018152">
    <property type="entry name" value="SOD_Cu/Zn_BS"/>
</dbReference>
<keyword evidence="2" id="KW-0479">Metal-binding</keyword>
<dbReference type="InterPro" id="IPR024134">
    <property type="entry name" value="SOD_Cu/Zn_/chaperone"/>
</dbReference>
<reference evidence="5 6" key="1">
    <citation type="submission" date="2018-12" db="EMBL/GenBank/DDBJ databases">
        <title>Complete genome sequence of Iodobacter sp. H11R3.</title>
        <authorList>
            <person name="Bae J.-W."/>
        </authorList>
    </citation>
    <scope>NUCLEOTIDE SEQUENCE [LARGE SCALE GENOMIC DNA]</scope>
    <source>
        <strain evidence="5 6">H11R3</strain>
    </source>
</reference>
<dbReference type="Pfam" id="PF00080">
    <property type="entry name" value="Sod_Cu"/>
    <property type="match status" value="1"/>
</dbReference>
<feature type="signal peptide" evidence="3">
    <location>
        <begin position="1"/>
        <end position="19"/>
    </location>
</feature>
<dbReference type="NCBIfam" id="NF007628">
    <property type="entry name" value="PRK10290.1"/>
    <property type="match status" value="1"/>
</dbReference>
<keyword evidence="2" id="KW-0186">Copper</keyword>
<feature type="domain" description="Superoxide dismutase copper/zinc binding" evidence="4">
    <location>
        <begin position="38"/>
        <end position="170"/>
    </location>
</feature>
<dbReference type="OrthoDB" id="5431326at2"/>
<evidence type="ECO:0000259" key="4">
    <source>
        <dbReference type="Pfam" id="PF00080"/>
    </source>
</evidence>
<comment type="cofactor">
    <cofactor evidence="2">
        <name>Zn(2+)</name>
        <dbReference type="ChEBI" id="CHEBI:29105"/>
    </cofactor>
    <text evidence="2">Binds 1 zinc ion per subunit.</text>
</comment>
<dbReference type="Proteomes" id="UP000282438">
    <property type="component" value="Chromosome"/>
</dbReference>
<keyword evidence="2" id="KW-0862">Zinc</keyword>
<dbReference type="GO" id="GO:0004784">
    <property type="term" value="F:superoxide dismutase activity"/>
    <property type="evidence" value="ECO:0007669"/>
    <property type="project" value="UniProtKB-EC"/>
</dbReference>
<dbReference type="InterPro" id="IPR036423">
    <property type="entry name" value="SOD-like_Cu/Zn_dom_sf"/>
</dbReference>
<dbReference type="AlphaFoldDB" id="A0A3S8ZR43"/>
<dbReference type="Gene3D" id="2.60.40.200">
    <property type="entry name" value="Superoxide dismutase, copper/zinc binding domain"/>
    <property type="match status" value="1"/>
</dbReference>
<sequence length="172" mass="17949">MKIISLSILFALSAHIAHADVTVPMHLVDDKGNTKPAGQIVISESAYGLVFTPAIEGLTPGVHGFHMHENASCAPKEQNGKMIPALTAGGHYDPQGTKRHSSPWGDGHLGDLPALIIGDDGKTTQPVLAPRLKTADLKGRSLMIHLGADNHSDHPAPLGGGGSRLACGVIRD</sequence>
<accession>A0A3S8ZR43</accession>
<comment type="cofactor">
    <cofactor evidence="2">
        <name>Cu cation</name>
        <dbReference type="ChEBI" id="CHEBI:23378"/>
    </cofactor>
    <text evidence="2">Binds 1 copper ion per subunit.</text>
</comment>
<comment type="similarity">
    <text evidence="1 2">Belongs to the Cu-Zn superoxide dismutase family.</text>
</comment>
<evidence type="ECO:0000313" key="5">
    <source>
        <dbReference type="EMBL" id="AZN35963.1"/>
    </source>
</evidence>
<name>A0A3S8ZR43_9NEIS</name>
<proteinExistence type="inferred from homology"/>
<dbReference type="CDD" id="cd00305">
    <property type="entry name" value="Cu-Zn_Superoxide_Dismutase"/>
    <property type="match status" value="1"/>
</dbReference>
<evidence type="ECO:0000256" key="2">
    <source>
        <dbReference type="RuleBase" id="RU000393"/>
    </source>
</evidence>
<dbReference type="KEGG" id="iod:EJO50_05395"/>
<dbReference type="GO" id="GO:0005507">
    <property type="term" value="F:copper ion binding"/>
    <property type="evidence" value="ECO:0007669"/>
    <property type="project" value="InterPro"/>
</dbReference>
<dbReference type="PROSITE" id="PS00332">
    <property type="entry name" value="SOD_CU_ZN_2"/>
    <property type="match status" value="1"/>
</dbReference>
<comment type="catalytic activity">
    <reaction evidence="2">
        <text>2 superoxide + 2 H(+) = H2O2 + O2</text>
        <dbReference type="Rhea" id="RHEA:20696"/>
        <dbReference type="ChEBI" id="CHEBI:15378"/>
        <dbReference type="ChEBI" id="CHEBI:15379"/>
        <dbReference type="ChEBI" id="CHEBI:16240"/>
        <dbReference type="ChEBI" id="CHEBI:18421"/>
        <dbReference type="EC" id="1.15.1.1"/>
    </reaction>
</comment>